<evidence type="ECO:0000313" key="1">
    <source>
        <dbReference type="EMBL" id="CRF40496.1"/>
    </source>
</evidence>
<protein>
    <submittedName>
        <fullName evidence="1">Uncharacterized protein</fullName>
    </submittedName>
</protein>
<gene>
    <name evidence="1" type="ORF">HAL011_02550</name>
</gene>
<sequence length="33" mass="4116">MPKRRGGSFYDDYKKFKALTRLLKSLWRFLKKH</sequence>
<accession>A0A0K2X3T6</accession>
<dbReference type="AlphaFoldDB" id="A0A0K2X3T6"/>
<evidence type="ECO:0000313" key="2">
    <source>
        <dbReference type="Proteomes" id="UP000038622"/>
    </source>
</evidence>
<name>A0A0K2X3T6_9HELI</name>
<dbReference type="Proteomes" id="UP000038622">
    <property type="component" value="Unassembled WGS sequence"/>
</dbReference>
<dbReference type="EMBL" id="CDML01000008">
    <property type="protein sequence ID" value="CRF40496.1"/>
    <property type="molecule type" value="Genomic_DNA"/>
</dbReference>
<reference evidence="2" key="1">
    <citation type="submission" date="2014-12" db="EMBL/GenBank/DDBJ databases">
        <authorList>
            <person name="Smet A."/>
        </authorList>
    </citation>
    <scope>NUCLEOTIDE SEQUENCE [LARGE SCALE GENOMIC DNA]</scope>
</reference>
<keyword evidence="2" id="KW-1185">Reference proteome</keyword>
<organism evidence="1 2">
    <name type="scientific">Helicobacter ailurogastricus</name>
    <dbReference type="NCBI Taxonomy" id="1578720"/>
    <lineage>
        <taxon>Bacteria</taxon>
        <taxon>Pseudomonadati</taxon>
        <taxon>Campylobacterota</taxon>
        <taxon>Epsilonproteobacteria</taxon>
        <taxon>Campylobacterales</taxon>
        <taxon>Helicobacteraceae</taxon>
        <taxon>Helicobacter</taxon>
    </lineage>
</organism>
<proteinExistence type="predicted"/>